<accession>A0AAE7XK72</accession>
<evidence type="ECO:0000313" key="2">
    <source>
        <dbReference type="Proteomes" id="UP000827788"/>
    </source>
</evidence>
<dbReference type="Proteomes" id="UP000827788">
    <property type="component" value="Segment"/>
</dbReference>
<gene>
    <name evidence="1" type="ORF">pEaSNUABM32_00172</name>
</gene>
<reference evidence="1 2" key="1">
    <citation type="submission" date="2021-06" db="EMBL/GenBank/DDBJ databases">
        <title>Complete genome sequence of Erwinia phage pEa_SNUABM_32.</title>
        <authorList>
            <person name="Kim S.G."/>
            <person name="Park S.C."/>
        </authorList>
    </citation>
    <scope>NUCLEOTIDE SEQUENCE [LARGE SCALE GENOMIC DNA]</scope>
</reference>
<organism evidence="1 2">
    <name type="scientific">Erwinia phage pEa_SNUABM_32</name>
    <dbReference type="NCBI Taxonomy" id="2869555"/>
    <lineage>
        <taxon>Viruses</taxon>
        <taxon>Duplodnaviria</taxon>
        <taxon>Heunggongvirae</taxon>
        <taxon>Uroviricota</taxon>
        <taxon>Caudoviricetes</taxon>
        <taxon>Alexandravirus</taxon>
        <taxon>Alexandravirus SNUABM32</taxon>
    </lineage>
</organism>
<keyword evidence="2" id="KW-1185">Reference proteome</keyword>
<sequence length="148" mass="16589">MTVRWAKVAIKKNVLSGDVCSLIHDVLYEIPNAPRGRRRFCLIYKAVYGDTLDIDSVAPIEHSYHFKQSYLRLADTVVGSLLEVSAKWCTFNDVTVGYMPPLEKLHNFTCPIEGPSGGLLIYRDEHGSFFAMPNKTPESPILVTDKGD</sequence>
<protein>
    <submittedName>
        <fullName evidence="1">Uncharacterized protein</fullName>
    </submittedName>
</protein>
<evidence type="ECO:0000313" key="1">
    <source>
        <dbReference type="EMBL" id="QZE57045.1"/>
    </source>
</evidence>
<dbReference type="EMBL" id="MZ443774">
    <property type="protein sequence ID" value="QZE57045.1"/>
    <property type="molecule type" value="Genomic_DNA"/>
</dbReference>
<proteinExistence type="predicted"/>
<name>A0AAE7XK72_9CAUD</name>